<reference evidence="1" key="1">
    <citation type="submission" date="2023-05" db="EMBL/GenBank/DDBJ databases">
        <title>Nepenthes gracilis genome sequencing.</title>
        <authorList>
            <person name="Fukushima K."/>
        </authorList>
    </citation>
    <scope>NUCLEOTIDE SEQUENCE</scope>
    <source>
        <strain evidence="1">SING2019-196</strain>
    </source>
</reference>
<organism evidence="1 2">
    <name type="scientific">Nepenthes gracilis</name>
    <name type="common">Slender pitcher plant</name>
    <dbReference type="NCBI Taxonomy" id="150966"/>
    <lineage>
        <taxon>Eukaryota</taxon>
        <taxon>Viridiplantae</taxon>
        <taxon>Streptophyta</taxon>
        <taxon>Embryophyta</taxon>
        <taxon>Tracheophyta</taxon>
        <taxon>Spermatophyta</taxon>
        <taxon>Magnoliopsida</taxon>
        <taxon>eudicotyledons</taxon>
        <taxon>Gunneridae</taxon>
        <taxon>Pentapetalae</taxon>
        <taxon>Caryophyllales</taxon>
        <taxon>Nepenthaceae</taxon>
        <taxon>Nepenthes</taxon>
    </lineage>
</organism>
<protein>
    <submittedName>
        <fullName evidence="1">Uncharacterized protein</fullName>
    </submittedName>
</protein>
<comment type="caution">
    <text evidence="1">The sequence shown here is derived from an EMBL/GenBank/DDBJ whole genome shotgun (WGS) entry which is preliminary data.</text>
</comment>
<name>A0AAD3SV20_NEPGR</name>
<proteinExistence type="predicted"/>
<evidence type="ECO:0000313" key="2">
    <source>
        <dbReference type="Proteomes" id="UP001279734"/>
    </source>
</evidence>
<accession>A0AAD3SV20</accession>
<sequence length="107" mass="12288">MHIIPTTKVFRWGQPAVEARWFSPLQWLEPVSAQRRTFRREVAGASEFGRRSEGVFAHLRGAGVEEIHHSGGLFVDAGFRDSDAESRGRIRVRSRRWIENSMRGARL</sequence>
<dbReference type="AlphaFoldDB" id="A0AAD3SV20"/>
<keyword evidence="2" id="KW-1185">Reference proteome</keyword>
<evidence type="ECO:0000313" key="1">
    <source>
        <dbReference type="EMBL" id="GMH17545.1"/>
    </source>
</evidence>
<dbReference type="Proteomes" id="UP001279734">
    <property type="component" value="Unassembled WGS sequence"/>
</dbReference>
<gene>
    <name evidence="1" type="ORF">Nepgr_019386</name>
</gene>
<dbReference type="EMBL" id="BSYO01000018">
    <property type="protein sequence ID" value="GMH17545.1"/>
    <property type="molecule type" value="Genomic_DNA"/>
</dbReference>